<sequence>MPDNSPLDHFRIDSLEPADEDQADLFYWQITLSVPELTVLAQHHQGNESFLALHDGTMTWDIPGSPQLIAVHLTREERAGTFRYASARMPLLPLAEQWLVARGCPAEKIRTPPDSRGAQAADTSTRALEAKLAASPGRYEILDHYTDDTIDHETTVLLHDHHPSAARQPYRLLLEQVDLDAFTYTLREGAFATEDAAQQGLQDRPGPLPGPASATASTLPRPPAAPHRPAGPTP</sequence>
<proteinExistence type="predicted"/>
<organism evidence="2 3">
    <name type="scientific">Streptomyces bathyalis</name>
    <dbReference type="NCBI Taxonomy" id="2710756"/>
    <lineage>
        <taxon>Bacteria</taxon>
        <taxon>Bacillati</taxon>
        <taxon>Actinomycetota</taxon>
        <taxon>Actinomycetes</taxon>
        <taxon>Kitasatosporales</taxon>
        <taxon>Streptomycetaceae</taxon>
        <taxon>Streptomyces</taxon>
    </lineage>
</organism>
<keyword evidence="3" id="KW-1185">Reference proteome</keyword>
<dbReference type="AlphaFoldDB" id="A0A7T1T2I5"/>
<dbReference type="Proteomes" id="UP000595046">
    <property type="component" value="Chromosome"/>
</dbReference>
<evidence type="ECO:0000256" key="1">
    <source>
        <dbReference type="SAM" id="MobiDB-lite"/>
    </source>
</evidence>
<evidence type="ECO:0000313" key="3">
    <source>
        <dbReference type="Proteomes" id="UP000595046"/>
    </source>
</evidence>
<feature type="compositionally biased region" description="Pro residues" evidence="1">
    <location>
        <begin position="220"/>
        <end position="234"/>
    </location>
</feature>
<accession>A0A7T1T2I5</accession>
<name>A0A7T1T2I5_9ACTN</name>
<dbReference type="EMBL" id="CP048882">
    <property type="protein sequence ID" value="QPP05164.1"/>
    <property type="molecule type" value="Genomic_DNA"/>
</dbReference>
<dbReference type="RefSeq" id="WP_197348663.1">
    <property type="nucleotide sequence ID" value="NZ_CP048882.1"/>
</dbReference>
<gene>
    <name evidence="2" type="ORF">G4Z16_00770</name>
</gene>
<dbReference type="KEGG" id="sbat:G4Z16_00770"/>
<protein>
    <recommendedName>
        <fullName evidence="4">Glycosyl hydrolase</fullName>
    </recommendedName>
</protein>
<feature type="region of interest" description="Disordered" evidence="1">
    <location>
        <begin position="195"/>
        <end position="234"/>
    </location>
</feature>
<evidence type="ECO:0000313" key="2">
    <source>
        <dbReference type="EMBL" id="QPP05164.1"/>
    </source>
</evidence>
<reference evidence="3" key="1">
    <citation type="submission" date="2020-02" db="EMBL/GenBank/DDBJ databases">
        <title>Streptomyces sp. ASO4wet.</title>
        <authorList>
            <person name="Risdian C."/>
            <person name="Landwehr W."/>
            <person name="Schupp P."/>
            <person name="Wink J."/>
        </authorList>
    </citation>
    <scope>NUCLEOTIDE SEQUENCE [LARGE SCALE GENOMIC DNA]</scope>
    <source>
        <strain evidence="3">ASO4wet</strain>
    </source>
</reference>
<evidence type="ECO:0008006" key="4">
    <source>
        <dbReference type="Google" id="ProtNLM"/>
    </source>
</evidence>